<proteinExistence type="predicted"/>
<comment type="caution">
    <text evidence="2">The sequence shown here is derived from an EMBL/GenBank/DDBJ whole genome shotgun (WGS) entry which is preliminary data.</text>
</comment>
<accession>A0ABN9Y1Z0</accession>
<gene>
    <name evidence="2" type="ORF">PCOR1329_LOCUS81779</name>
</gene>
<evidence type="ECO:0000256" key="1">
    <source>
        <dbReference type="SAM" id="MobiDB-lite"/>
    </source>
</evidence>
<feature type="compositionally biased region" description="Low complexity" evidence="1">
    <location>
        <begin position="13"/>
        <end position="27"/>
    </location>
</feature>
<feature type="non-terminal residue" evidence="2">
    <location>
        <position position="1"/>
    </location>
</feature>
<protein>
    <submittedName>
        <fullName evidence="2">Uncharacterized protein</fullName>
    </submittedName>
</protein>
<dbReference type="EMBL" id="CAUYUJ010021697">
    <property type="protein sequence ID" value="CAK0906486.1"/>
    <property type="molecule type" value="Genomic_DNA"/>
</dbReference>
<feature type="compositionally biased region" description="Gly residues" evidence="1">
    <location>
        <begin position="39"/>
        <end position="51"/>
    </location>
</feature>
<sequence>APAPAAAQRRGLRGAVARPRRAAAGARLGRGGRRWRGVWQGGEGGGEGGVGPPLRGVRGVRHTGALQAGGQPDRVGEPDRWRDRRGQLQQALEMGLPSRVRRNPGGSRQRADWARVSR</sequence>
<dbReference type="Proteomes" id="UP001189429">
    <property type="component" value="Unassembled WGS sequence"/>
</dbReference>
<feature type="region of interest" description="Disordered" evidence="1">
    <location>
        <begin position="1"/>
        <end position="118"/>
    </location>
</feature>
<evidence type="ECO:0000313" key="3">
    <source>
        <dbReference type="Proteomes" id="UP001189429"/>
    </source>
</evidence>
<reference evidence="2" key="1">
    <citation type="submission" date="2023-10" db="EMBL/GenBank/DDBJ databases">
        <authorList>
            <person name="Chen Y."/>
            <person name="Shah S."/>
            <person name="Dougan E. K."/>
            <person name="Thang M."/>
            <person name="Chan C."/>
        </authorList>
    </citation>
    <scope>NUCLEOTIDE SEQUENCE [LARGE SCALE GENOMIC DNA]</scope>
</reference>
<organism evidence="2 3">
    <name type="scientific">Prorocentrum cordatum</name>
    <dbReference type="NCBI Taxonomy" id="2364126"/>
    <lineage>
        <taxon>Eukaryota</taxon>
        <taxon>Sar</taxon>
        <taxon>Alveolata</taxon>
        <taxon>Dinophyceae</taxon>
        <taxon>Prorocentrales</taxon>
        <taxon>Prorocentraceae</taxon>
        <taxon>Prorocentrum</taxon>
    </lineage>
</organism>
<keyword evidence="3" id="KW-1185">Reference proteome</keyword>
<feature type="non-terminal residue" evidence="2">
    <location>
        <position position="118"/>
    </location>
</feature>
<feature type="compositionally biased region" description="Basic and acidic residues" evidence="1">
    <location>
        <begin position="109"/>
        <end position="118"/>
    </location>
</feature>
<evidence type="ECO:0000313" key="2">
    <source>
        <dbReference type="EMBL" id="CAK0906486.1"/>
    </source>
</evidence>
<name>A0ABN9Y1Z0_9DINO</name>
<feature type="compositionally biased region" description="Basic and acidic residues" evidence="1">
    <location>
        <begin position="74"/>
        <end position="86"/>
    </location>
</feature>